<dbReference type="Proteomes" id="UP001558613">
    <property type="component" value="Unassembled WGS sequence"/>
</dbReference>
<gene>
    <name evidence="2" type="ORF">QQF64_016852</name>
</gene>
<dbReference type="EMBL" id="JAYMGO010000020">
    <property type="protein sequence ID" value="KAL1254623.1"/>
    <property type="molecule type" value="Genomic_DNA"/>
</dbReference>
<comment type="caution">
    <text evidence="2">The sequence shown here is derived from an EMBL/GenBank/DDBJ whole genome shotgun (WGS) entry which is preliminary data.</text>
</comment>
<organism evidence="2 3">
    <name type="scientific">Cirrhinus molitorella</name>
    <name type="common">mud carp</name>
    <dbReference type="NCBI Taxonomy" id="172907"/>
    <lineage>
        <taxon>Eukaryota</taxon>
        <taxon>Metazoa</taxon>
        <taxon>Chordata</taxon>
        <taxon>Craniata</taxon>
        <taxon>Vertebrata</taxon>
        <taxon>Euteleostomi</taxon>
        <taxon>Actinopterygii</taxon>
        <taxon>Neopterygii</taxon>
        <taxon>Teleostei</taxon>
        <taxon>Ostariophysi</taxon>
        <taxon>Cypriniformes</taxon>
        <taxon>Cyprinidae</taxon>
        <taxon>Labeoninae</taxon>
        <taxon>Labeonini</taxon>
        <taxon>Cirrhinus</taxon>
    </lineage>
</organism>
<evidence type="ECO:0000313" key="3">
    <source>
        <dbReference type="Proteomes" id="UP001558613"/>
    </source>
</evidence>
<evidence type="ECO:0000256" key="1">
    <source>
        <dbReference type="SAM" id="MobiDB-lite"/>
    </source>
</evidence>
<evidence type="ECO:0000313" key="2">
    <source>
        <dbReference type="EMBL" id="KAL1254623.1"/>
    </source>
</evidence>
<protein>
    <submittedName>
        <fullName evidence="2">Uncharacterized protein</fullName>
    </submittedName>
</protein>
<keyword evidence="3" id="KW-1185">Reference proteome</keyword>
<accession>A0ABR3LP09</accession>
<name>A0ABR3LP09_9TELE</name>
<feature type="compositionally biased region" description="Basic and acidic residues" evidence="1">
    <location>
        <begin position="16"/>
        <end position="34"/>
    </location>
</feature>
<reference evidence="2 3" key="1">
    <citation type="submission" date="2023-09" db="EMBL/GenBank/DDBJ databases">
        <authorList>
            <person name="Wang M."/>
        </authorList>
    </citation>
    <scope>NUCLEOTIDE SEQUENCE [LARGE SCALE GENOMIC DNA]</scope>
    <source>
        <strain evidence="2">GT-2023</strain>
        <tissue evidence="2">Liver</tissue>
    </source>
</reference>
<feature type="region of interest" description="Disordered" evidence="1">
    <location>
        <begin position="1"/>
        <end position="36"/>
    </location>
</feature>
<proteinExistence type="predicted"/>
<sequence>MPQSSGFKLHPVLRSPRAEDGEEKENKMMQDRGNPHSIPISYASSMSLKLSQHSTASLRDVLLQVSAKVIPSLRQQVVLLHCPIQKQPSRPGLSLFPHHRQASCHCKLSRADPREQLSLCPAAASGSYQPRDHAAQTIWTWFVFQGQSTMT</sequence>